<accession>A0A1J5RPY4</accession>
<protein>
    <recommendedName>
        <fullName evidence="2">Secreted protein containing DUF1501</fullName>
    </recommendedName>
</protein>
<dbReference type="Pfam" id="PF07394">
    <property type="entry name" value="DUF1501"/>
    <property type="match status" value="1"/>
</dbReference>
<dbReference type="EMBL" id="MLJW01000195">
    <property type="protein sequence ID" value="OIQ94015.1"/>
    <property type="molecule type" value="Genomic_DNA"/>
</dbReference>
<reference evidence="1" key="1">
    <citation type="submission" date="2016-10" db="EMBL/GenBank/DDBJ databases">
        <title>Sequence of Gallionella enrichment culture.</title>
        <authorList>
            <person name="Poehlein A."/>
            <person name="Muehling M."/>
            <person name="Daniel R."/>
        </authorList>
    </citation>
    <scope>NUCLEOTIDE SEQUENCE</scope>
</reference>
<dbReference type="PANTHER" id="PTHR43737">
    <property type="entry name" value="BLL7424 PROTEIN"/>
    <property type="match status" value="1"/>
</dbReference>
<evidence type="ECO:0000313" key="1">
    <source>
        <dbReference type="EMBL" id="OIQ94015.1"/>
    </source>
</evidence>
<name>A0A1J5RPY4_9ZZZZ</name>
<gene>
    <name evidence="1" type="ORF">GALL_240210</name>
</gene>
<organism evidence="1">
    <name type="scientific">mine drainage metagenome</name>
    <dbReference type="NCBI Taxonomy" id="410659"/>
    <lineage>
        <taxon>unclassified sequences</taxon>
        <taxon>metagenomes</taxon>
        <taxon>ecological metagenomes</taxon>
    </lineage>
</organism>
<proteinExistence type="predicted"/>
<sequence length="407" mass="43971">MQRRQFLQAAAATTLAAPMSRLWAALAPGGPKFILVFLRGAYDATNLLVPYTSDFYYASRPHIAVPQPASSTEGGLDSAIRLDADWALHPALRESMLPLWRAGQLAFVPFAGTRDLTRSHFETQDHIELGQGSQTRDFNDGFLNRLVQQLGGRAQPMAFTAQLPLSLRGAERVPNMAVGQIGRSGIDPRQQELLERMWGGTPQGASVREGFAVHATVMRDMQASGWEAEMVAASRGAINPRGFVAEAARVGGLMRASFDLGFIDVGGWDTHVNEAGENGAQGQLADKLGALGQGLAALAQAMGPAWRNTTVVVLSEFGRTFRENGNRGTDHGHGTVYWVLGGGVRGGRIVGEQVALSPATLNQNRDNPVLTENRDLLGGLFQRLWGLESKQVQAVFPRSRPVDLKLL</sequence>
<evidence type="ECO:0008006" key="2">
    <source>
        <dbReference type="Google" id="ProtNLM"/>
    </source>
</evidence>
<dbReference type="InterPro" id="IPR006311">
    <property type="entry name" value="TAT_signal"/>
</dbReference>
<dbReference type="AlphaFoldDB" id="A0A1J5RPY4"/>
<dbReference type="PANTHER" id="PTHR43737:SF1">
    <property type="entry name" value="DUF1501 DOMAIN-CONTAINING PROTEIN"/>
    <property type="match status" value="1"/>
</dbReference>
<dbReference type="InterPro" id="IPR010869">
    <property type="entry name" value="DUF1501"/>
</dbReference>
<comment type="caution">
    <text evidence="1">The sequence shown here is derived from an EMBL/GenBank/DDBJ whole genome shotgun (WGS) entry which is preliminary data.</text>
</comment>
<dbReference type="PROSITE" id="PS51318">
    <property type="entry name" value="TAT"/>
    <property type="match status" value="1"/>
</dbReference>